<organism evidence="3 4">
    <name type="scientific">Lysobacter arenosi</name>
    <dbReference type="NCBI Taxonomy" id="2795387"/>
    <lineage>
        <taxon>Bacteria</taxon>
        <taxon>Pseudomonadati</taxon>
        <taxon>Pseudomonadota</taxon>
        <taxon>Gammaproteobacteria</taxon>
        <taxon>Lysobacterales</taxon>
        <taxon>Lysobacteraceae</taxon>
        <taxon>Lysobacter</taxon>
    </lineage>
</organism>
<sequence length="183" mass="19448">MAIVLAAQDSPAASHVPAALPGAATMVIALPRPEPVALSHQHTFEFKSAKPGIYPMRLPLDAIRVTSGFGRRTDPFRRRAAFHNGIDFAAPPGTSVHATADGIVARATYSKDYGNLVLIDHGDGCSTLYAHNERLLVRTGEPILAGQPIALVGSSGRSTGPHLHFEVRQDGVRVDPQEYVAGL</sequence>
<evidence type="ECO:0000313" key="3">
    <source>
        <dbReference type="EMBL" id="QSX73467.1"/>
    </source>
</evidence>
<reference evidence="3 4" key="1">
    <citation type="submission" date="2021-02" db="EMBL/GenBank/DDBJ databases">
        <title>Lysobacter arenosi sp. nov., isolated from soil of gangwondo yeongwol, south Korea.</title>
        <authorList>
            <person name="Kim K.R."/>
            <person name="Kim K.H."/>
            <person name="Jeon C.O."/>
        </authorList>
    </citation>
    <scope>NUCLEOTIDE SEQUENCE [LARGE SCALE GENOMIC DNA]</scope>
    <source>
        <strain evidence="3 4">R7</strain>
    </source>
</reference>
<dbReference type="InterPro" id="IPR050570">
    <property type="entry name" value="Cell_wall_metabolism_enzyme"/>
</dbReference>
<evidence type="ECO:0000313" key="4">
    <source>
        <dbReference type="Proteomes" id="UP000663400"/>
    </source>
</evidence>
<dbReference type="InterPro" id="IPR011055">
    <property type="entry name" value="Dup_hybrid_motif"/>
</dbReference>
<protein>
    <submittedName>
        <fullName evidence="3">M23 family metallopeptidase</fullName>
    </submittedName>
</protein>
<dbReference type="RefSeq" id="WP_200606628.1">
    <property type="nucleotide sequence ID" value="NZ_CP071517.1"/>
</dbReference>
<evidence type="ECO:0000259" key="2">
    <source>
        <dbReference type="Pfam" id="PF01551"/>
    </source>
</evidence>
<dbReference type="Proteomes" id="UP000663400">
    <property type="component" value="Chromosome"/>
</dbReference>
<proteinExistence type="predicted"/>
<keyword evidence="1" id="KW-0732">Signal</keyword>
<dbReference type="Pfam" id="PF01551">
    <property type="entry name" value="Peptidase_M23"/>
    <property type="match status" value="1"/>
</dbReference>
<dbReference type="PANTHER" id="PTHR21666">
    <property type="entry name" value="PEPTIDASE-RELATED"/>
    <property type="match status" value="1"/>
</dbReference>
<feature type="domain" description="M23ase beta-sheet core" evidence="2">
    <location>
        <begin position="82"/>
        <end position="176"/>
    </location>
</feature>
<dbReference type="SUPFAM" id="SSF51261">
    <property type="entry name" value="Duplicated hybrid motif"/>
    <property type="match status" value="1"/>
</dbReference>
<dbReference type="EMBL" id="CP071517">
    <property type="protein sequence ID" value="QSX73467.1"/>
    <property type="molecule type" value="Genomic_DNA"/>
</dbReference>
<keyword evidence="4" id="KW-1185">Reference proteome</keyword>
<dbReference type="CDD" id="cd12797">
    <property type="entry name" value="M23_peptidase"/>
    <property type="match status" value="1"/>
</dbReference>
<evidence type="ECO:0000256" key="1">
    <source>
        <dbReference type="ARBA" id="ARBA00022729"/>
    </source>
</evidence>
<dbReference type="PANTHER" id="PTHR21666:SF289">
    <property type="entry name" value="L-ALA--D-GLU ENDOPEPTIDASE"/>
    <property type="match status" value="1"/>
</dbReference>
<name>A0ABX7R8Y2_9GAMM</name>
<dbReference type="InterPro" id="IPR016047">
    <property type="entry name" value="M23ase_b-sheet_dom"/>
</dbReference>
<gene>
    <name evidence="3" type="ORF">HIV01_009305</name>
</gene>
<dbReference type="Gene3D" id="2.70.70.10">
    <property type="entry name" value="Glucose Permease (Domain IIA)"/>
    <property type="match status" value="1"/>
</dbReference>
<accession>A0ABX7R8Y2</accession>